<dbReference type="Pfam" id="PF08787">
    <property type="entry name" value="Alginate_lyase2"/>
    <property type="match status" value="1"/>
</dbReference>
<keyword evidence="4" id="KW-0456">Lyase</keyword>
<organism evidence="4 5">
    <name type="scientific">Paenibacillus gyeongsangnamensis</name>
    <dbReference type="NCBI Taxonomy" id="3388067"/>
    <lineage>
        <taxon>Bacteria</taxon>
        <taxon>Bacillati</taxon>
        <taxon>Bacillota</taxon>
        <taxon>Bacilli</taxon>
        <taxon>Bacillales</taxon>
        <taxon>Paenibacillaceae</taxon>
        <taxon>Paenibacillus</taxon>
    </lineage>
</organism>
<dbReference type="EMBL" id="JAQAGZ010000055">
    <property type="protein sequence ID" value="MCZ8517794.1"/>
    <property type="molecule type" value="Genomic_DNA"/>
</dbReference>
<evidence type="ECO:0000313" key="5">
    <source>
        <dbReference type="Proteomes" id="UP001527882"/>
    </source>
</evidence>
<sequence length="234" mass="25833">MYYAIIIALLAACGSKHAGNGTSNAAKSTSQGNESTPTNLKTSVAPGGNFDLSLWKLQLPIGTNPHHIEEIHQSDLEGPDGFHNAYFYTDQTDGAMTFMDPPTGITTGGSKHLRSELREVTNWSPSGNNILSDSIKVNAAAFRQDFNPPFTACFLFWRLGLRLCYHGAKDTPSLVIVWCFNHLTRFASCPVFFAKKLITFCDRQTLISRSFFNFLSGYFPNSCSIKLPVSLINH</sequence>
<evidence type="ECO:0000313" key="4">
    <source>
        <dbReference type="EMBL" id="MCZ8517794.1"/>
    </source>
</evidence>
<dbReference type="GO" id="GO:0016829">
    <property type="term" value="F:lyase activity"/>
    <property type="evidence" value="ECO:0007669"/>
    <property type="project" value="UniProtKB-KW"/>
</dbReference>
<dbReference type="InterPro" id="IPR014895">
    <property type="entry name" value="Alginate_lyase_2"/>
</dbReference>
<reference evidence="4 5" key="1">
    <citation type="submission" date="2022-12" db="EMBL/GenBank/DDBJ databases">
        <title>Draft genome sequence of Paenibacillus sp. dW9.</title>
        <authorList>
            <person name="Choi E.-W."/>
            <person name="Kim D.-U."/>
        </authorList>
    </citation>
    <scope>NUCLEOTIDE SEQUENCE [LARGE SCALE GENOMIC DNA]</scope>
    <source>
        <strain evidence="5">dW9</strain>
    </source>
</reference>
<feature type="compositionally biased region" description="Polar residues" evidence="1">
    <location>
        <begin position="20"/>
        <end position="42"/>
    </location>
</feature>
<accession>A0ABT4QLP5</accession>
<dbReference type="Proteomes" id="UP001527882">
    <property type="component" value="Unassembled WGS sequence"/>
</dbReference>
<keyword evidence="2" id="KW-0732">Signal</keyword>
<dbReference type="Gene3D" id="2.60.120.200">
    <property type="match status" value="1"/>
</dbReference>
<proteinExistence type="predicted"/>
<dbReference type="SUPFAM" id="SSF49899">
    <property type="entry name" value="Concanavalin A-like lectins/glucanases"/>
    <property type="match status" value="1"/>
</dbReference>
<feature type="region of interest" description="Disordered" evidence="1">
    <location>
        <begin position="20"/>
        <end position="43"/>
    </location>
</feature>
<feature type="signal peptide" evidence="2">
    <location>
        <begin position="1"/>
        <end position="18"/>
    </location>
</feature>
<feature type="chain" id="PRO_5045209854" evidence="2">
    <location>
        <begin position="19"/>
        <end position="234"/>
    </location>
</feature>
<name>A0ABT4QLP5_9BACL</name>
<gene>
    <name evidence="4" type="ORF">O9H85_37015</name>
</gene>
<evidence type="ECO:0000259" key="3">
    <source>
        <dbReference type="Pfam" id="PF08787"/>
    </source>
</evidence>
<dbReference type="RefSeq" id="WP_269886321.1">
    <property type="nucleotide sequence ID" value="NZ_JAQAGZ010000055.1"/>
</dbReference>
<feature type="domain" description="Alginate lyase 2" evidence="3">
    <location>
        <begin position="50"/>
        <end position="139"/>
    </location>
</feature>
<comment type="caution">
    <text evidence="4">The sequence shown here is derived from an EMBL/GenBank/DDBJ whole genome shotgun (WGS) entry which is preliminary data.</text>
</comment>
<keyword evidence="5" id="KW-1185">Reference proteome</keyword>
<evidence type="ECO:0000256" key="2">
    <source>
        <dbReference type="SAM" id="SignalP"/>
    </source>
</evidence>
<dbReference type="InterPro" id="IPR013320">
    <property type="entry name" value="ConA-like_dom_sf"/>
</dbReference>
<evidence type="ECO:0000256" key="1">
    <source>
        <dbReference type="SAM" id="MobiDB-lite"/>
    </source>
</evidence>
<protein>
    <submittedName>
        <fullName evidence="4">Polysaccharide lyase family 7 protein</fullName>
    </submittedName>
</protein>